<dbReference type="GO" id="GO:0071966">
    <property type="term" value="P:fungal-type cell wall polysaccharide metabolic process"/>
    <property type="evidence" value="ECO:0007669"/>
    <property type="project" value="TreeGrafter"/>
</dbReference>
<evidence type="ECO:0000313" key="8">
    <source>
        <dbReference type="Proteomes" id="UP000317332"/>
    </source>
</evidence>
<evidence type="ECO:0000259" key="4">
    <source>
        <dbReference type="Pfam" id="PF02018"/>
    </source>
</evidence>
<dbReference type="GO" id="GO:0016798">
    <property type="term" value="F:hydrolase activity, acting on glycosyl bonds"/>
    <property type="evidence" value="ECO:0007669"/>
    <property type="project" value="InterPro"/>
</dbReference>
<dbReference type="InterPro" id="IPR024655">
    <property type="entry name" value="Asl1_glyco_hydro_catalytic"/>
</dbReference>
<feature type="domain" description="Secretion system C-terminal sorting" evidence="6">
    <location>
        <begin position="695"/>
        <end position="766"/>
    </location>
</feature>
<evidence type="ECO:0000256" key="1">
    <source>
        <dbReference type="ARBA" id="ARBA00022729"/>
    </source>
</evidence>
<proteinExistence type="predicted"/>
<keyword evidence="2" id="KW-0378">Hydrolase</keyword>
<evidence type="ECO:0000259" key="6">
    <source>
        <dbReference type="Pfam" id="PF18962"/>
    </source>
</evidence>
<keyword evidence="8" id="KW-1185">Reference proteome</keyword>
<dbReference type="AlphaFoldDB" id="A0A506PPS6"/>
<dbReference type="Pfam" id="PF18962">
    <property type="entry name" value="Por_Secre_tail"/>
    <property type="match status" value="1"/>
</dbReference>
<dbReference type="OrthoDB" id="9809583at2"/>
<dbReference type="InterPro" id="IPR003305">
    <property type="entry name" value="CenC_carb-bd"/>
</dbReference>
<dbReference type="PANTHER" id="PTHR34154:SF3">
    <property type="entry name" value="ALKALI-SENSITIVE LINKAGE PROTEIN 1"/>
    <property type="match status" value="1"/>
</dbReference>
<dbReference type="RefSeq" id="WP_140988589.1">
    <property type="nucleotide sequence ID" value="NZ_VHIQ01000001.1"/>
</dbReference>
<dbReference type="SUPFAM" id="SSF49785">
    <property type="entry name" value="Galactose-binding domain-like"/>
    <property type="match status" value="1"/>
</dbReference>
<feature type="chain" id="PRO_5021498255" evidence="3">
    <location>
        <begin position="20"/>
        <end position="767"/>
    </location>
</feature>
<dbReference type="Proteomes" id="UP000317332">
    <property type="component" value="Unassembled WGS sequence"/>
</dbReference>
<evidence type="ECO:0000256" key="2">
    <source>
        <dbReference type="ARBA" id="ARBA00022801"/>
    </source>
</evidence>
<dbReference type="SUPFAM" id="SSF51445">
    <property type="entry name" value="(Trans)glycosidases"/>
    <property type="match status" value="1"/>
</dbReference>
<dbReference type="EMBL" id="VHIQ01000001">
    <property type="protein sequence ID" value="TPV35579.1"/>
    <property type="molecule type" value="Genomic_DNA"/>
</dbReference>
<accession>A0A506PPS6</accession>
<dbReference type="InterPro" id="IPR017853">
    <property type="entry name" value="GH"/>
</dbReference>
<name>A0A506PPS6_9FLAO</name>
<feature type="signal peptide" evidence="3">
    <location>
        <begin position="1"/>
        <end position="19"/>
    </location>
</feature>
<organism evidence="7 8">
    <name type="scientific">Paucihalobacter ruber</name>
    <dbReference type="NCBI Taxonomy" id="2567861"/>
    <lineage>
        <taxon>Bacteria</taxon>
        <taxon>Pseudomonadati</taxon>
        <taxon>Bacteroidota</taxon>
        <taxon>Flavobacteriia</taxon>
        <taxon>Flavobacteriales</taxon>
        <taxon>Flavobacteriaceae</taxon>
        <taxon>Paucihalobacter</taxon>
    </lineage>
</organism>
<dbReference type="Gene3D" id="2.60.120.260">
    <property type="entry name" value="Galactose-binding domain-like"/>
    <property type="match status" value="1"/>
</dbReference>
<gene>
    <name evidence="7" type="ORF">FJ651_01320</name>
</gene>
<reference evidence="7 8" key="1">
    <citation type="submission" date="2019-06" db="EMBL/GenBank/DDBJ databases">
        <title>Flavobacteriaceae Paucihalobacterium erythroidium CWB-1, complete genome.</title>
        <authorList>
            <person name="Wu S."/>
        </authorList>
    </citation>
    <scope>NUCLEOTIDE SEQUENCE [LARGE SCALE GENOMIC DNA]</scope>
    <source>
        <strain evidence="7 8">CWB-1</strain>
    </source>
</reference>
<dbReference type="Pfam" id="PF11790">
    <property type="entry name" value="Glyco_hydro_cc"/>
    <property type="match status" value="1"/>
</dbReference>
<evidence type="ECO:0000313" key="7">
    <source>
        <dbReference type="EMBL" id="TPV35579.1"/>
    </source>
</evidence>
<feature type="domain" description="CBM-cenC" evidence="4">
    <location>
        <begin position="544"/>
        <end position="664"/>
    </location>
</feature>
<evidence type="ECO:0000259" key="5">
    <source>
        <dbReference type="Pfam" id="PF11790"/>
    </source>
</evidence>
<dbReference type="InterPro" id="IPR026444">
    <property type="entry name" value="Secre_tail"/>
</dbReference>
<evidence type="ECO:0000256" key="3">
    <source>
        <dbReference type="SAM" id="SignalP"/>
    </source>
</evidence>
<dbReference type="Pfam" id="PF02018">
    <property type="entry name" value="CBM_4_9"/>
    <property type="match status" value="1"/>
</dbReference>
<dbReference type="InterPro" id="IPR008979">
    <property type="entry name" value="Galactose-bd-like_sf"/>
</dbReference>
<dbReference type="PANTHER" id="PTHR34154">
    <property type="entry name" value="ALKALI-SENSITIVE LINKAGE PROTEIN 1"/>
    <property type="match status" value="1"/>
</dbReference>
<dbReference type="Gene3D" id="3.20.20.80">
    <property type="entry name" value="Glycosidases"/>
    <property type="match status" value="1"/>
</dbReference>
<dbReference type="InterPro" id="IPR053183">
    <property type="entry name" value="ASL1"/>
</dbReference>
<protein>
    <submittedName>
        <fullName evidence="7">T9SS type A sorting domain-containing protein</fullName>
    </submittedName>
</protein>
<sequence>MKKQLVLVLTFLLSSVAIAQQLVWTGTAGNNNFFDELNWNDVDTNAAPTNGTLEPGLAINLDLSISNVTSEITANGTINLGSGSLTLNSAKVSAHSISNGQITIEYDAYLELTNANALQGNFTLNLNDGVGWVKTTQLNALAVHDNHLNQIFVNNAAAIYGANLRIDQHYFNGAVIRSNNLNTTPLNIYADENLQGTSANLSVDIIHSGSNIPNGMNNNASSFLLKKGYMVTFADIEDGTGRSKNYVALEEDLFINELPAYLINNISFIRVLPWNWVEKKGRSGNITDNALNNTWFYRWNNTGDATLDLEYAPMAWGAGAANDDEDIEIYKNEYKATHVLGFNEPDDCNAQSGQFNNLCQTDVAVGFYKNLMKTGLRMVSPAGREEAPFGWLKEFHDKCNEQDVRIDVIAVHWYDWGSNPQNSPNADANQIFNRFKNYLTNVYNLYGLPIWITEFNANPNRTNAVNYQFMQLALPYLESLDYVERYVWFQPFSGTADYYDGSGNLTNVGNFYANEVSTPAITETTLAEDSNLDIFYGVVNPVGNNLIFNGFFETGDLTGWSGTNNGIINNENVFEGTTSGRILANAGSLFQAVEVEPGAEYNLSLYNRWFVAPSAPINIQIRNTATDAVIASAQSTTQTQWSPFELDFTVPEGVNNITFYVQKGASTPGWFVDNIVLLKNQTLNAGDVIFKNNNIYPNPSNGVFNVKSNSFISDYKVYNVQGQLIHEQKNVNSEKFQIDLSGFKKGVFILNLKSNDGTEFTQKLIIN</sequence>
<comment type="caution">
    <text evidence="7">The sequence shown here is derived from an EMBL/GenBank/DDBJ whole genome shotgun (WGS) entry which is preliminary data.</text>
</comment>
<keyword evidence="1 3" id="KW-0732">Signal</keyword>
<dbReference type="Gene3D" id="2.60.20.10">
    <property type="entry name" value="Crystallins"/>
    <property type="match status" value="1"/>
</dbReference>
<dbReference type="NCBIfam" id="TIGR04183">
    <property type="entry name" value="Por_Secre_tail"/>
    <property type="match status" value="1"/>
</dbReference>
<feature type="domain" description="Asl1-like glycosyl hydrolase catalytic" evidence="5">
    <location>
        <begin position="289"/>
        <end position="512"/>
    </location>
</feature>